<dbReference type="RefSeq" id="WP_082185289.1">
    <property type="nucleotide sequence ID" value="NZ_CP048635.1"/>
</dbReference>
<dbReference type="KEGG" id="roy:G3A56_21110"/>
<sequence length="101" mass="11501">MTTIAIDWYYAEHEFAVHDAAEVNHPSYPHPLCAWMEELQKCPDARWVYSIDIPDIQSRDENGFPKRLRSLANGIVHTREEAVAAVEEAIRRIVSGPVLVS</sequence>
<dbReference type="EMBL" id="CP048635">
    <property type="protein sequence ID" value="QIB40383.1"/>
    <property type="molecule type" value="Genomic_DNA"/>
</dbReference>
<protein>
    <submittedName>
        <fullName evidence="1">Uncharacterized protein</fullName>
    </submittedName>
</protein>
<dbReference type="Proteomes" id="UP000464865">
    <property type="component" value="Chromosome M15-12"/>
</dbReference>
<reference evidence="1 2" key="1">
    <citation type="submission" date="2020-02" db="EMBL/GenBank/DDBJ databases">
        <title>Plant-Promoting Endophytic Bacterium Rhizobium oryzihabitans sp. nov., Isolated from the Root of Rice.</title>
        <authorList>
            <person name="zhao J."/>
            <person name="Zhang G."/>
        </authorList>
    </citation>
    <scope>NUCLEOTIDE SEQUENCE [LARGE SCALE GENOMIC DNA]</scope>
    <source>
        <strain evidence="1 2">M15</strain>
    </source>
</reference>
<gene>
    <name evidence="1" type="ORF">G3A56_21110</name>
</gene>
<organism evidence="1 2">
    <name type="scientific">Rhizobium oryzihabitans</name>
    <dbReference type="NCBI Taxonomy" id="2267833"/>
    <lineage>
        <taxon>Bacteria</taxon>
        <taxon>Pseudomonadati</taxon>
        <taxon>Pseudomonadota</taxon>
        <taxon>Alphaproteobacteria</taxon>
        <taxon>Hyphomicrobiales</taxon>
        <taxon>Rhizobiaceae</taxon>
        <taxon>Rhizobium/Agrobacterium group</taxon>
        <taxon>Rhizobium</taxon>
    </lineage>
</organism>
<keyword evidence="2" id="KW-1185">Reference proteome</keyword>
<proteinExistence type="predicted"/>
<dbReference type="AlphaFoldDB" id="A0A7L5BNI8"/>
<evidence type="ECO:0000313" key="2">
    <source>
        <dbReference type="Proteomes" id="UP000464865"/>
    </source>
</evidence>
<name>A0A7L5BNI8_9HYPH</name>
<evidence type="ECO:0000313" key="1">
    <source>
        <dbReference type="EMBL" id="QIB40383.1"/>
    </source>
</evidence>
<accession>A0A7L5BNI8</accession>